<dbReference type="Proteomes" id="UP000234479">
    <property type="component" value="Unassembled WGS sequence"/>
</dbReference>
<accession>A0A2N5DLC3</accession>
<proteinExistence type="predicted"/>
<evidence type="ECO:0000313" key="2">
    <source>
        <dbReference type="Proteomes" id="UP000234479"/>
    </source>
</evidence>
<organism evidence="1 2">
    <name type="scientific">Caulobacter zeae</name>
    <dbReference type="NCBI Taxonomy" id="2055137"/>
    <lineage>
        <taxon>Bacteria</taxon>
        <taxon>Pseudomonadati</taxon>
        <taxon>Pseudomonadota</taxon>
        <taxon>Alphaproteobacteria</taxon>
        <taxon>Caulobacterales</taxon>
        <taxon>Caulobacteraceae</taxon>
        <taxon>Caulobacter</taxon>
    </lineage>
</organism>
<gene>
    <name evidence="1" type="ORF">SGCZBJ_08840</name>
</gene>
<dbReference type="RefSeq" id="WP_101717635.1">
    <property type="nucleotide sequence ID" value="NZ_PJRS01000017.1"/>
</dbReference>
<keyword evidence="2" id="KW-1185">Reference proteome</keyword>
<evidence type="ECO:0000313" key="1">
    <source>
        <dbReference type="EMBL" id="PLR26857.1"/>
    </source>
</evidence>
<comment type="caution">
    <text evidence="1">The sequence shown here is derived from an EMBL/GenBank/DDBJ whole genome shotgun (WGS) entry which is preliminary data.</text>
</comment>
<name>A0A2N5DLC3_9CAUL</name>
<dbReference type="OrthoDB" id="8481309at2"/>
<protein>
    <submittedName>
        <fullName evidence="1">Uncharacterized protein</fullName>
    </submittedName>
</protein>
<dbReference type="EMBL" id="PJRS01000017">
    <property type="protein sequence ID" value="PLR26857.1"/>
    <property type="molecule type" value="Genomic_DNA"/>
</dbReference>
<sequence>MARLPLPPSVKHNEQHGWTPCFWDEACDPTIPFRPRLAEIAGRLGGALHLPAWTPDEDFVEGSLIVEGETISIYYEFCLGYLSLAHPAKATMKALRQRLARAADAA</sequence>
<reference evidence="1 2" key="1">
    <citation type="submission" date="2017-12" db="EMBL/GenBank/DDBJ databases">
        <title>The genome sequence of Caulobacter sp. 410.</title>
        <authorList>
            <person name="Gao J."/>
            <person name="Mao X."/>
            <person name="Sun J."/>
        </authorList>
    </citation>
    <scope>NUCLEOTIDE SEQUENCE [LARGE SCALE GENOMIC DNA]</scope>
    <source>
        <strain evidence="1 2">410</strain>
    </source>
</reference>
<dbReference type="AlphaFoldDB" id="A0A2N5DLC3"/>